<dbReference type="Proteomes" id="UP001281003">
    <property type="component" value="Unassembled WGS sequence"/>
</dbReference>
<dbReference type="EMBL" id="JAUTDP010000009">
    <property type="protein sequence ID" value="KAK3396604.1"/>
    <property type="molecule type" value="Genomic_DNA"/>
</dbReference>
<keyword evidence="3" id="KW-1185">Reference proteome</keyword>
<feature type="region of interest" description="Disordered" evidence="1">
    <location>
        <begin position="217"/>
        <end position="265"/>
    </location>
</feature>
<feature type="region of interest" description="Disordered" evidence="1">
    <location>
        <begin position="422"/>
        <end position="470"/>
    </location>
</feature>
<evidence type="ECO:0000313" key="3">
    <source>
        <dbReference type="Proteomes" id="UP001281003"/>
    </source>
</evidence>
<dbReference type="GO" id="GO:0003676">
    <property type="term" value="F:nucleic acid binding"/>
    <property type="evidence" value="ECO:0007669"/>
    <property type="project" value="InterPro"/>
</dbReference>
<dbReference type="AlphaFoldDB" id="A0AAE0PAY0"/>
<feature type="compositionally biased region" description="Basic and acidic residues" evidence="1">
    <location>
        <begin position="78"/>
        <end position="90"/>
    </location>
</feature>
<evidence type="ECO:0000313" key="2">
    <source>
        <dbReference type="EMBL" id="KAK3396604.1"/>
    </source>
</evidence>
<dbReference type="Gene3D" id="3.30.420.10">
    <property type="entry name" value="Ribonuclease H-like superfamily/Ribonuclease H"/>
    <property type="match status" value="1"/>
</dbReference>
<name>A0AAE0PAY0_SORBR</name>
<gene>
    <name evidence="2" type="ORF">B0T20DRAFT_481584</name>
</gene>
<dbReference type="InterPro" id="IPR012337">
    <property type="entry name" value="RNaseH-like_sf"/>
</dbReference>
<feature type="compositionally biased region" description="Basic residues" evidence="1">
    <location>
        <begin position="236"/>
        <end position="246"/>
    </location>
</feature>
<dbReference type="SUPFAM" id="SSF53098">
    <property type="entry name" value="Ribonuclease H-like"/>
    <property type="match status" value="1"/>
</dbReference>
<proteinExistence type="predicted"/>
<organism evidence="2 3">
    <name type="scientific">Sordaria brevicollis</name>
    <dbReference type="NCBI Taxonomy" id="83679"/>
    <lineage>
        <taxon>Eukaryota</taxon>
        <taxon>Fungi</taxon>
        <taxon>Dikarya</taxon>
        <taxon>Ascomycota</taxon>
        <taxon>Pezizomycotina</taxon>
        <taxon>Sordariomycetes</taxon>
        <taxon>Sordariomycetidae</taxon>
        <taxon>Sordariales</taxon>
        <taxon>Sordariaceae</taxon>
        <taxon>Sordaria</taxon>
    </lineage>
</organism>
<reference evidence="2" key="1">
    <citation type="journal article" date="2023" name="Mol. Phylogenet. Evol.">
        <title>Genome-scale phylogeny and comparative genomics of the fungal order Sordariales.</title>
        <authorList>
            <person name="Hensen N."/>
            <person name="Bonometti L."/>
            <person name="Westerberg I."/>
            <person name="Brannstrom I.O."/>
            <person name="Guillou S."/>
            <person name="Cros-Aarteil S."/>
            <person name="Calhoun S."/>
            <person name="Haridas S."/>
            <person name="Kuo A."/>
            <person name="Mondo S."/>
            <person name="Pangilinan J."/>
            <person name="Riley R."/>
            <person name="LaButti K."/>
            <person name="Andreopoulos B."/>
            <person name="Lipzen A."/>
            <person name="Chen C."/>
            <person name="Yan M."/>
            <person name="Daum C."/>
            <person name="Ng V."/>
            <person name="Clum A."/>
            <person name="Steindorff A."/>
            <person name="Ohm R.A."/>
            <person name="Martin F."/>
            <person name="Silar P."/>
            <person name="Natvig D.O."/>
            <person name="Lalanne C."/>
            <person name="Gautier V."/>
            <person name="Ament-Velasquez S.L."/>
            <person name="Kruys A."/>
            <person name="Hutchinson M.I."/>
            <person name="Powell A.J."/>
            <person name="Barry K."/>
            <person name="Miller A.N."/>
            <person name="Grigoriev I.V."/>
            <person name="Debuchy R."/>
            <person name="Gladieux P."/>
            <person name="Hiltunen Thoren M."/>
            <person name="Johannesson H."/>
        </authorList>
    </citation>
    <scope>NUCLEOTIDE SEQUENCE</scope>
    <source>
        <strain evidence="2">FGSC 1904</strain>
    </source>
</reference>
<dbReference type="InterPro" id="IPR036397">
    <property type="entry name" value="RNaseH_sf"/>
</dbReference>
<feature type="region of interest" description="Disordered" evidence="1">
    <location>
        <begin position="73"/>
        <end position="128"/>
    </location>
</feature>
<comment type="caution">
    <text evidence="2">The sequence shown here is derived from an EMBL/GenBank/DDBJ whole genome shotgun (WGS) entry which is preliminary data.</text>
</comment>
<protein>
    <submittedName>
        <fullName evidence="2">Uncharacterized protein</fullName>
    </submittedName>
</protein>
<sequence>MKPPSYRAWNLRLGFLADAHGKVYKSVKVGHEPYYLTEKDVWEPLYEHAESLRTAMHCAKDFWQHSGASPTFKVSLAPEKRTSDRPAKGERGRKRKRDSSKNPERNKPVPKLPDPLPGRSPSRSVDQRIPLWQNETRAFAFKRECVTWPNRMAFEYAETAQNGELWVDNKPQFNIFTDGSYKCYVDLHRIPRPSLPDHKTWGTGGYAVAFRDPYFKEEEEKPESNNNNDDDDKKKEGKRTKRKNSKSRNGDTKKTAKTGPKRLRDFKSHSWNSHRVLSSYQMELAAIFQALQVALTSVQQNRPLAGAHVCIFTDNPDCVKRLRNKRAMADDEPATVRDALTMPLMRAIVWLSYCLAEEGCEVEVRWLPKCSVHGHKLADKASRGARFLQRSRPASQRDAVMDAVHQDLMKIVGRIDAGTQPLLHSKGASKKQKKNADGDEDMLNKFEGSTVQKDMESQSEATDMPLRPKA</sequence>
<reference evidence="2" key="2">
    <citation type="submission" date="2023-07" db="EMBL/GenBank/DDBJ databases">
        <authorList>
            <consortium name="Lawrence Berkeley National Laboratory"/>
            <person name="Haridas S."/>
            <person name="Hensen N."/>
            <person name="Bonometti L."/>
            <person name="Westerberg I."/>
            <person name="Brannstrom I.O."/>
            <person name="Guillou S."/>
            <person name="Cros-Aarteil S."/>
            <person name="Calhoun S."/>
            <person name="Kuo A."/>
            <person name="Mondo S."/>
            <person name="Pangilinan J."/>
            <person name="Riley R."/>
            <person name="LaButti K."/>
            <person name="Andreopoulos B."/>
            <person name="Lipzen A."/>
            <person name="Chen C."/>
            <person name="Yanf M."/>
            <person name="Daum C."/>
            <person name="Ng V."/>
            <person name="Clum A."/>
            <person name="Steindorff A."/>
            <person name="Ohm R."/>
            <person name="Martin F."/>
            <person name="Silar P."/>
            <person name="Natvig D."/>
            <person name="Lalanne C."/>
            <person name="Gautier V."/>
            <person name="Ament-velasquez S.L."/>
            <person name="Kruys A."/>
            <person name="Hutchinson M.I."/>
            <person name="Powell A.J."/>
            <person name="Barry K."/>
            <person name="Miller A.N."/>
            <person name="Grigoriev I.V."/>
            <person name="Debuchy R."/>
            <person name="Gladieux P."/>
            <person name="Thoren M.H."/>
            <person name="Johannesson H."/>
        </authorList>
    </citation>
    <scope>NUCLEOTIDE SEQUENCE</scope>
    <source>
        <strain evidence="2">FGSC 1904</strain>
    </source>
</reference>
<evidence type="ECO:0000256" key="1">
    <source>
        <dbReference type="SAM" id="MobiDB-lite"/>
    </source>
</evidence>
<accession>A0AAE0PAY0</accession>